<gene>
    <name evidence="1" type="ORF">LY89DRAFT_288923</name>
</gene>
<dbReference type="OrthoDB" id="10538664at2759"/>
<dbReference type="GeneID" id="28816234"/>
<evidence type="ECO:0000313" key="2">
    <source>
        <dbReference type="Proteomes" id="UP000070700"/>
    </source>
</evidence>
<proteinExistence type="predicted"/>
<name>A0A132BAP9_MOLSC</name>
<dbReference type="AlphaFoldDB" id="A0A132BAP9"/>
<evidence type="ECO:0000313" key="1">
    <source>
        <dbReference type="EMBL" id="KUJ09490.1"/>
    </source>
</evidence>
<protein>
    <submittedName>
        <fullName evidence="1">Uncharacterized protein</fullName>
    </submittedName>
</protein>
<reference evidence="1 2" key="1">
    <citation type="submission" date="2015-10" db="EMBL/GenBank/DDBJ databases">
        <title>Full genome of DAOMC 229536 Phialocephala scopiformis, a fungal endophyte of spruce producing the potent anti-insectan compound rugulosin.</title>
        <authorList>
            <consortium name="DOE Joint Genome Institute"/>
            <person name="Walker A.K."/>
            <person name="Frasz S.L."/>
            <person name="Seifert K.A."/>
            <person name="Miller J.D."/>
            <person name="Mondo S.J."/>
            <person name="Labutti K."/>
            <person name="Lipzen A."/>
            <person name="Dockter R."/>
            <person name="Kennedy M."/>
            <person name="Grigoriev I.V."/>
            <person name="Spatafora J.W."/>
        </authorList>
    </citation>
    <scope>NUCLEOTIDE SEQUENCE [LARGE SCALE GENOMIC DNA]</scope>
    <source>
        <strain evidence="1 2">CBS 120377</strain>
    </source>
</reference>
<keyword evidence="2" id="KW-1185">Reference proteome</keyword>
<dbReference type="KEGG" id="psco:LY89DRAFT_288923"/>
<dbReference type="EMBL" id="KQ947432">
    <property type="protein sequence ID" value="KUJ09490.1"/>
    <property type="molecule type" value="Genomic_DNA"/>
</dbReference>
<organism evidence="1 2">
    <name type="scientific">Mollisia scopiformis</name>
    <name type="common">Conifer needle endophyte fungus</name>
    <name type="synonym">Phialocephala scopiformis</name>
    <dbReference type="NCBI Taxonomy" id="149040"/>
    <lineage>
        <taxon>Eukaryota</taxon>
        <taxon>Fungi</taxon>
        <taxon>Dikarya</taxon>
        <taxon>Ascomycota</taxon>
        <taxon>Pezizomycotina</taxon>
        <taxon>Leotiomycetes</taxon>
        <taxon>Helotiales</taxon>
        <taxon>Mollisiaceae</taxon>
        <taxon>Mollisia</taxon>
    </lineage>
</organism>
<sequence>MSQPPLATPDLFDWGRHRPSNAAPVLTKLHCILLDATTSAIIASQPHATGPYFAGSRKCCWNTLIQDPTDLQRILAQYGLETVPGIAGIRMEIWAITKDCGVQDVQLDFYCIVLGLWALDGAGRTLLHTSDTTEEVDSMRAVIYFNIPIPTPPHEDILPTVGWACVVGIIAHEVKMTWNIDGSRVEAFVYTQRKGANLNPLESLGYLGGPCLLEESEDDVVISTFRRDPSFQGTSS</sequence>
<dbReference type="Proteomes" id="UP000070700">
    <property type="component" value="Unassembled WGS sequence"/>
</dbReference>
<dbReference type="RefSeq" id="XP_018063845.1">
    <property type="nucleotide sequence ID" value="XM_018206508.1"/>
</dbReference>
<dbReference type="InParanoid" id="A0A132BAP9"/>
<accession>A0A132BAP9</accession>